<proteinExistence type="predicted"/>
<keyword evidence="3" id="KW-0472">Membrane</keyword>
<feature type="compositionally biased region" description="Low complexity" evidence="2">
    <location>
        <begin position="192"/>
        <end position="219"/>
    </location>
</feature>
<feature type="compositionally biased region" description="Polar residues" evidence="2">
    <location>
        <begin position="134"/>
        <end position="191"/>
    </location>
</feature>
<gene>
    <name evidence="4" type="primary">WBGene00281077</name>
</gene>
<feature type="compositionally biased region" description="Low complexity" evidence="2">
    <location>
        <begin position="473"/>
        <end position="485"/>
    </location>
</feature>
<dbReference type="EnsemblMetazoa" id="PPA42708.1">
    <property type="protein sequence ID" value="PPA42708.1"/>
    <property type="gene ID" value="WBGene00281077"/>
</dbReference>
<evidence type="ECO:0000256" key="3">
    <source>
        <dbReference type="SAM" id="Phobius"/>
    </source>
</evidence>
<accession>A0A8R1UZL7</accession>
<dbReference type="GO" id="GO:0004725">
    <property type="term" value="F:protein tyrosine phosphatase activity"/>
    <property type="evidence" value="ECO:0000318"/>
    <property type="project" value="GO_Central"/>
</dbReference>
<reference evidence="4" key="2">
    <citation type="submission" date="2022-06" db="UniProtKB">
        <authorList>
            <consortium name="EnsemblMetazoa"/>
        </authorList>
    </citation>
    <scope>IDENTIFICATION</scope>
    <source>
        <strain evidence="4">PS312</strain>
    </source>
</reference>
<keyword evidence="3" id="KW-1133">Transmembrane helix</keyword>
<feature type="transmembrane region" description="Helical" evidence="3">
    <location>
        <begin position="901"/>
        <end position="919"/>
    </location>
</feature>
<dbReference type="Proteomes" id="UP000005239">
    <property type="component" value="Unassembled WGS sequence"/>
</dbReference>
<name>A0A2A6BVD3_PRIPA</name>
<dbReference type="PANTHER" id="PTHR45706:SF1">
    <property type="entry name" value="PEZ, ISOFORM A"/>
    <property type="match status" value="1"/>
</dbReference>
<organism evidence="4 5">
    <name type="scientific">Pristionchus pacificus</name>
    <name type="common">Parasitic nematode worm</name>
    <dbReference type="NCBI Taxonomy" id="54126"/>
    <lineage>
        <taxon>Eukaryota</taxon>
        <taxon>Metazoa</taxon>
        <taxon>Ecdysozoa</taxon>
        <taxon>Nematoda</taxon>
        <taxon>Chromadorea</taxon>
        <taxon>Rhabditida</taxon>
        <taxon>Rhabditina</taxon>
        <taxon>Diplogasteromorpha</taxon>
        <taxon>Diplogasteroidea</taxon>
        <taxon>Neodiplogasteridae</taxon>
        <taxon>Pristionchus</taxon>
    </lineage>
</organism>
<keyword evidence="3" id="KW-0812">Transmembrane</keyword>
<feature type="compositionally biased region" description="Low complexity" evidence="2">
    <location>
        <begin position="502"/>
        <end position="512"/>
    </location>
</feature>
<feature type="region of interest" description="Disordered" evidence="2">
    <location>
        <begin position="1390"/>
        <end position="1437"/>
    </location>
</feature>
<feature type="compositionally biased region" description="Low complexity" evidence="2">
    <location>
        <begin position="114"/>
        <end position="133"/>
    </location>
</feature>
<feature type="transmembrane region" description="Helical" evidence="3">
    <location>
        <begin position="949"/>
        <end position="969"/>
    </location>
</feature>
<feature type="compositionally biased region" description="Basic residues" evidence="2">
    <location>
        <begin position="1401"/>
        <end position="1415"/>
    </location>
</feature>
<feature type="compositionally biased region" description="Acidic residues" evidence="2">
    <location>
        <begin position="1422"/>
        <end position="1435"/>
    </location>
</feature>
<evidence type="ECO:0000256" key="1">
    <source>
        <dbReference type="SAM" id="Coils"/>
    </source>
</evidence>
<feature type="region of interest" description="Disordered" evidence="2">
    <location>
        <begin position="104"/>
        <end position="219"/>
    </location>
</feature>
<protein>
    <submittedName>
        <fullName evidence="4">Uncharacterized protein</fullName>
    </submittedName>
</protein>
<keyword evidence="5" id="KW-1185">Reference proteome</keyword>
<evidence type="ECO:0000313" key="4">
    <source>
        <dbReference type="EnsemblMetazoa" id="PPA42708.1"/>
    </source>
</evidence>
<feature type="region of interest" description="Disordered" evidence="2">
    <location>
        <begin position="331"/>
        <end position="512"/>
    </location>
</feature>
<reference evidence="5" key="1">
    <citation type="journal article" date="2008" name="Nat. Genet.">
        <title>The Pristionchus pacificus genome provides a unique perspective on nematode lifestyle and parasitism.</title>
        <authorList>
            <person name="Dieterich C."/>
            <person name="Clifton S.W."/>
            <person name="Schuster L.N."/>
            <person name="Chinwalla A."/>
            <person name="Delehaunty K."/>
            <person name="Dinkelacker I."/>
            <person name="Fulton L."/>
            <person name="Fulton R."/>
            <person name="Godfrey J."/>
            <person name="Minx P."/>
            <person name="Mitreva M."/>
            <person name="Roeseler W."/>
            <person name="Tian H."/>
            <person name="Witte H."/>
            <person name="Yang S.P."/>
            <person name="Wilson R.K."/>
            <person name="Sommer R.J."/>
        </authorList>
    </citation>
    <scope>NUCLEOTIDE SEQUENCE [LARGE SCALE GENOMIC DNA]</scope>
    <source>
        <strain evidence="5">PS312</strain>
    </source>
</reference>
<feature type="compositionally biased region" description="Basic and acidic residues" evidence="2">
    <location>
        <begin position="1390"/>
        <end position="1400"/>
    </location>
</feature>
<feature type="compositionally biased region" description="Low complexity" evidence="2">
    <location>
        <begin position="341"/>
        <end position="360"/>
    </location>
</feature>
<feature type="compositionally biased region" description="Low complexity" evidence="2">
    <location>
        <begin position="419"/>
        <end position="452"/>
    </location>
</feature>
<feature type="transmembrane region" description="Helical" evidence="3">
    <location>
        <begin position="989"/>
        <end position="1008"/>
    </location>
</feature>
<evidence type="ECO:0000256" key="2">
    <source>
        <dbReference type="SAM" id="MobiDB-lite"/>
    </source>
</evidence>
<feature type="compositionally biased region" description="Polar residues" evidence="2">
    <location>
        <begin position="361"/>
        <end position="418"/>
    </location>
</feature>
<sequence>SLFEQQTLRTMERSHLWFRIHLIWGLVLLSRTLISSGLELEGNWKETSIVPGNCTTWINVILHSGHHGEVTSKPQGDTTTPYRLTTSSMAESTHVSRELPIHQAETKDTQNTLAPAAASTSPSSSAPSATQSTLTNSETNFETKRPTSSVPSATQSTLAPTQIPFSPSMATQSPVKNPQSTQPQLTQSGVGSASTSTDAATKTTPTIQSSPKTTTTTTTTAIDTTVSSLFEQQTLRTMERSHLWFRIHLIWGLVLLSRTLISSGLELEGNWKETSIVPGNCTTWINVILHSGHHGEVTSKPQGDTTTPYRLTTSSMAESTHVSRELPIHQAETKDTQNTLAPAAASTSPSSSAPSATQSTLTNSETNFETKRPTSSVPSATQSTLAPTQIPFSPSMATQSPVKNPQSTQPQLTQSGVGSASTSTDAATKTTPTIQSSPKTTTTTTTTAIDTTVSVGPSGLSTAPDQITTDRQPTSGITTGTPGTTEARYITSTTDWRSKPETTTPAATTTTTSVSIKPNDLRTVTTKAVSPTPEFCEKPCPDDFFESAQGCLWLYSVTSAYATGLGNCQAIPNGDMISELDIEANFDGIQALMAYFKFPSHNFYVNGFMGDLNRKEKKARVVYISATTALLTRNVTTVPRGEDQKDIGTICKVPKNCLRWQCALSYALQDAPYIEFDTPLPNPPLQYLEPVKYRCKDQEVSTTRWDAYCTDRGVIGPAASLYNPSCAPSAKPKPIPPPDFIREELIPDLKCGQCFGMGTERCETGEKGQPDKCICKEGWSMQTCWRFPKFCPNSTCPFESHCEERVDHAVCVCDTDRCEVEMRALNRSAEMKFLDTATMIAGPTFEFIVKMIMQVLTPDRGETIQDSLQYYRSQFVSCSGIFYAFGGAPQAMKLDIAERRAMSIMFHLPQILVHILYALEVKHIDAVRAGRSDNLWKSSGKDKNRWDYGWTYCSTIILGSAFSMAIWYFNWNTHQKAYTSLGIADVGSLGMLGWTAIAYCICAIYSFFKSMDIYLDGNRKKLETMRRDNKYETSKDPKDQEIEDKVWRNLIPCMIGAPLQCLYSISMISILAFDDKILKYVNLVLLVANFIANIHQSLRCDQPFLAWQLKWRMMTFRPLKEEFNKYSYLTTSEHFAKRSKALYKKNQQERLELEEAQRKEEVDKIKDKIKKFQELGIPRQFHPHIPMKGPAPLKNYEYDPCEKDYIPEREREWKFCEWTKEYLGARVKLTITVDNAIKKHAETMFKEWSDMMELQDGMDFAEPTDAEKVFYANIPAKFYNDMRGLSVACRVKEAGIDMKKQRLLEPVNQIFTFSCPEKEETGPGLWADPFGFLWEKKVIKDLPVITREQENTVWNAIMNDYRKHNRLRDMIYDDDTLYSTLTRREVKGEKEVKKKDLEKKRMNRKKKGRFGRKREMKKDVEMGEEEEKEEEEEVQEQPWEAALRKEMNVQLAFPEGPKATHSINPRKHAVNFAELKQNRPNFVGPRQPQFYIPCGPRVRRFWLENYYAPRRELIFRMLCEQAGVRRHNWITRNFLRGRQ</sequence>
<feature type="coiled-coil region" evidence="1">
    <location>
        <begin position="1139"/>
        <end position="1168"/>
    </location>
</feature>
<keyword evidence="1" id="KW-0175">Coiled coil</keyword>
<evidence type="ECO:0000313" key="5">
    <source>
        <dbReference type="Proteomes" id="UP000005239"/>
    </source>
</evidence>
<feature type="compositionally biased region" description="Polar residues" evidence="2">
    <location>
        <begin position="453"/>
        <end position="472"/>
    </location>
</feature>
<accession>A0A2A6BVD3</accession>
<dbReference type="PANTHER" id="PTHR45706">
    <property type="entry name" value="TYROSINE-PROTEIN PHOSPHATASE"/>
    <property type="match status" value="1"/>
</dbReference>
<dbReference type="OrthoDB" id="5845450at2759"/>